<organism evidence="1 2">
    <name type="scientific">Trifolium medium</name>
    <dbReference type="NCBI Taxonomy" id="97028"/>
    <lineage>
        <taxon>Eukaryota</taxon>
        <taxon>Viridiplantae</taxon>
        <taxon>Streptophyta</taxon>
        <taxon>Embryophyta</taxon>
        <taxon>Tracheophyta</taxon>
        <taxon>Spermatophyta</taxon>
        <taxon>Magnoliopsida</taxon>
        <taxon>eudicotyledons</taxon>
        <taxon>Gunneridae</taxon>
        <taxon>Pentapetalae</taxon>
        <taxon>rosids</taxon>
        <taxon>fabids</taxon>
        <taxon>Fabales</taxon>
        <taxon>Fabaceae</taxon>
        <taxon>Papilionoideae</taxon>
        <taxon>50 kb inversion clade</taxon>
        <taxon>NPAAA clade</taxon>
        <taxon>Hologalegina</taxon>
        <taxon>IRL clade</taxon>
        <taxon>Trifolieae</taxon>
        <taxon>Trifolium</taxon>
    </lineage>
</organism>
<evidence type="ECO:0000313" key="2">
    <source>
        <dbReference type="Proteomes" id="UP000265520"/>
    </source>
</evidence>
<proteinExistence type="predicted"/>
<feature type="non-terminal residue" evidence="1">
    <location>
        <position position="57"/>
    </location>
</feature>
<protein>
    <submittedName>
        <fullName evidence="1">Uncharacterized protein</fullName>
    </submittedName>
</protein>
<dbReference type="AlphaFoldDB" id="A0A392V3X8"/>
<reference evidence="1 2" key="1">
    <citation type="journal article" date="2018" name="Front. Plant Sci.">
        <title>Red Clover (Trifolium pratense) and Zigzag Clover (T. medium) - A Picture of Genomic Similarities and Differences.</title>
        <authorList>
            <person name="Dluhosova J."/>
            <person name="Istvanek J."/>
            <person name="Nedelnik J."/>
            <person name="Repkova J."/>
        </authorList>
    </citation>
    <scope>NUCLEOTIDE SEQUENCE [LARGE SCALE GENOMIC DNA]</scope>
    <source>
        <strain evidence="2">cv. 10/8</strain>
        <tissue evidence="1">Leaf</tissue>
    </source>
</reference>
<sequence length="57" mass="6661">MFRTREVRRSRDVLEVDCSRFGDGYSERMNWSNKLEGLLDEELLDQCVRHGGVTEIG</sequence>
<name>A0A392V3X8_9FABA</name>
<comment type="caution">
    <text evidence="1">The sequence shown here is derived from an EMBL/GenBank/DDBJ whole genome shotgun (WGS) entry which is preliminary data.</text>
</comment>
<dbReference type="Proteomes" id="UP000265520">
    <property type="component" value="Unassembled WGS sequence"/>
</dbReference>
<accession>A0A392V3X8</accession>
<keyword evidence="2" id="KW-1185">Reference proteome</keyword>
<evidence type="ECO:0000313" key="1">
    <source>
        <dbReference type="EMBL" id="MCI82153.1"/>
    </source>
</evidence>
<dbReference type="EMBL" id="LXQA011036332">
    <property type="protein sequence ID" value="MCI82153.1"/>
    <property type="molecule type" value="Genomic_DNA"/>
</dbReference>